<dbReference type="RefSeq" id="WP_188479904.1">
    <property type="nucleotide sequence ID" value="NZ_BMFC01000001.1"/>
</dbReference>
<protein>
    <submittedName>
        <fullName evidence="2">Uncharacterized protein</fullName>
    </submittedName>
</protein>
<organism evidence="2 3">
    <name type="scientific">Marivita lacus</name>
    <dbReference type="NCBI Taxonomy" id="1323742"/>
    <lineage>
        <taxon>Bacteria</taxon>
        <taxon>Pseudomonadati</taxon>
        <taxon>Pseudomonadota</taxon>
        <taxon>Alphaproteobacteria</taxon>
        <taxon>Rhodobacterales</taxon>
        <taxon>Roseobacteraceae</taxon>
        <taxon>Marivita</taxon>
    </lineage>
</organism>
<sequence>MKKFVGMAAGSARWVWRLVFVSIFALSLMFNVVAVFGGALFSAVSAAVGSVTGARTLIASHADEIAELNTDLVAERRVQRELRTEVADLSGNLAVARTANRELREQVTELGEDMATSRLALRQARSEITDLTDNIAAERLATRQLREEIGDGLVDFGGRRIALRDAVGETADTVSSRAAKSATRETASMAGEALPYVGTAVIVGVTALEISDLCQTIRDMNALKRAFNPSLAPSEEELTVCSMPVPSRQELWNATVSAPGAAWEYSKDAVPKLEDLKSFELPSRQDLWALWSGIRAGVAGRWGDGMLRGKELYDWVVE</sequence>
<name>A0ABQ1K9S5_9RHOB</name>
<keyword evidence="3" id="KW-1185">Reference proteome</keyword>
<gene>
    <name evidence="2" type="ORF">GCM10011363_00030</name>
</gene>
<reference evidence="3" key="1">
    <citation type="journal article" date="2019" name="Int. J. Syst. Evol. Microbiol.">
        <title>The Global Catalogue of Microorganisms (GCM) 10K type strain sequencing project: providing services to taxonomists for standard genome sequencing and annotation.</title>
        <authorList>
            <consortium name="The Broad Institute Genomics Platform"/>
            <consortium name="The Broad Institute Genome Sequencing Center for Infectious Disease"/>
            <person name="Wu L."/>
            <person name="Ma J."/>
        </authorList>
    </citation>
    <scope>NUCLEOTIDE SEQUENCE [LARGE SCALE GENOMIC DNA]</scope>
    <source>
        <strain evidence="3">CGMCC 1.12478</strain>
    </source>
</reference>
<proteinExistence type="predicted"/>
<feature type="coiled-coil region" evidence="1">
    <location>
        <begin position="86"/>
        <end position="141"/>
    </location>
</feature>
<dbReference type="Proteomes" id="UP000645462">
    <property type="component" value="Unassembled WGS sequence"/>
</dbReference>
<evidence type="ECO:0000313" key="2">
    <source>
        <dbReference type="EMBL" id="GGB87389.1"/>
    </source>
</evidence>
<comment type="caution">
    <text evidence="2">The sequence shown here is derived from an EMBL/GenBank/DDBJ whole genome shotgun (WGS) entry which is preliminary data.</text>
</comment>
<accession>A0ABQ1K9S5</accession>
<evidence type="ECO:0000313" key="3">
    <source>
        <dbReference type="Proteomes" id="UP000645462"/>
    </source>
</evidence>
<dbReference type="EMBL" id="BMFC01000001">
    <property type="protein sequence ID" value="GGB87389.1"/>
    <property type="molecule type" value="Genomic_DNA"/>
</dbReference>
<keyword evidence="1" id="KW-0175">Coiled coil</keyword>
<evidence type="ECO:0000256" key="1">
    <source>
        <dbReference type="SAM" id="Coils"/>
    </source>
</evidence>